<feature type="compositionally biased region" description="Basic and acidic residues" evidence="1">
    <location>
        <begin position="9"/>
        <end position="30"/>
    </location>
</feature>
<evidence type="ECO:0000313" key="2">
    <source>
        <dbReference type="EMBL" id="VDI77465.1"/>
    </source>
</evidence>
<dbReference type="EMBL" id="UYJE01009843">
    <property type="protein sequence ID" value="VDI77465.1"/>
    <property type="molecule type" value="Genomic_DNA"/>
</dbReference>
<dbReference type="Proteomes" id="UP000596742">
    <property type="component" value="Unassembled WGS sequence"/>
</dbReference>
<comment type="caution">
    <text evidence="2">The sequence shown here is derived from an EMBL/GenBank/DDBJ whole genome shotgun (WGS) entry which is preliminary data.</text>
</comment>
<feature type="region of interest" description="Disordered" evidence="1">
    <location>
        <begin position="56"/>
        <end position="88"/>
    </location>
</feature>
<feature type="compositionally biased region" description="Low complexity" evidence="1">
    <location>
        <begin position="58"/>
        <end position="77"/>
    </location>
</feature>
<dbReference type="AlphaFoldDB" id="A0A8B6HDK8"/>
<sequence length="299" mass="34460">MLIASNECITKEKVTSGDESSRAKTKDNGKKVKTLKLPTLNVLRDKDKVGKRAKELYSAADLSSSSSSDDSDSNSLNDNDEDNDKTKIKGNDLPYIMFKDRQKRTAVSGEARAVKDRVKYDVPWTHEHAQTKSVNYSNKDFGLAQLVRGETFIMHNIEKQAMSMLRQKHLINLLYLVEKYRGFAFDRKGSQKLVACICRRTRPFSRHPLTYRLQLHRLRQFSRISRLIAIQLAAHIKREIVVVPGIILEPMATKSYCMFAESVSVKEKIREIRLCYILRKIVRIRNDVQLQINYIVILL</sequence>
<evidence type="ECO:0000256" key="1">
    <source>
        <dbReference type="SAM" id="MobiDB-lite"/>
    </source>
</evidence>
<feature type="region of interest" description="Disordered" evidence="1">
    <location>
        <begin position="1"/>
        <end position="32"/>
    </location>
</feature>
<keyword evidence="3" id="KW-1185">Reference proteome</keyword>
<gene>
    <name evidence="2" type="ORF">MGAL_10B012341</name>
</gene>
<proteinExistence type="predicted"/>
<accession>A0A8B6HDK8</accession>
<protein>
    <submittedName>
        <fullName evidence="2">Uncharacterized protein</fullName>
    </submittedName>
</protein>
<evidence type="ECO:0000313" key="3">
    <source>
        <dbReference type="Proteomes" id="UP000596742"/>
    </source>
</evidence>
<name>A0A8B6HDK8_MYTGA</name>
<organism evidence="2 3">
    <name type="scientific">Mytilus galloprovincialis</name>
    <name type="common">Mediterranean mussel</name>
    <dbReference type="NCBI Taxonomy" id="29158"/>
    <lineage>
        <taxon>Eukaryota</taxon>
        <taxon>Metazoa</taxon>
        <taxon>Spiralia</taxon>
        <taxon>Lophotrochozoa</taxon>
        <taxon>Mollusca</taxon>
        <taxon>Bivalvia</taxon>
        <taxon>Autobranchia</taxon>
        <taxon>Pteriomorphia</taxon>
        <taxon>Mytilida</taxon>
        <taxon>Mytiloidea</taxon>
        <taxon>Mytilidae</taxon>
        <taxon>Mytilinae</taxon>
        <taxon>Mytilus</taxon>
    </lineage>
</organism>
<reference evidence="2" key="1">
    <citation type="submission" date="2018-11" db="EMBL/GenBank/DDBJ databases">
        <authorList>
            <person name="Alioto T."/>
            <person name="Alioto T."/>
        </authorList>
    </citation>
    <scope>NUCLEOTIDE SEQUENCE</scope>
</reference>